<gene>
    <name evidence="1" type="ORF">SKAU_G00340840</name>
</gene>
<name>A0A9Q1EN22_SYNKA</name>
<comment type="caution">
    <text evidence="1">The sequence shown here is derived from an EMBL/GenBank/DDBJ whole genome shotgun (WGS) entry which is preliminary data.</text>
</comment>
<evidence type="ECO:0000313" key="2">
    <source>
        <dbReference type="Proteomes" id="UP001152622"/>
    </source>
</evidence>
<reference evidence="1" key="1">
    <citation type="journal article" date="2023" name="Science">
        <title>Genome structures resolve the early diversification of teleost fishes.</title>
        <authorList>
            <person name="Parey E."/>
            <person name="Louis A."/>
            <person name="Montfort J."/>
            <person name="Bouchez O."/>
            <person name="Roques C."/>
            <person name="Iampietro C."/>
            <person name="Lluch J."/>
            <person name="Castinel A."/>
            <person name="Donnadieu C."/>
            <person name="Desvignes T."/>
            <person name="Floi Bucao C."/>
            <person name="Jouanno E."/>
            <person name="Wen M."/>
            <person name="Mejri S."/>
            <person name="Dirks R."/>
            <person name="Jansen H."/>
            <person name="Henkel C."/>
            <person name="Chen W.J."/>
            <person name="Zahm M."/>
            <person name="Cabau C."/>
            <person name="Klopp C."/>
            <person name="Thompson A.W."/>
            <person name="Robinson-Rechavi M."/>
            <person name="Braasch I."/>
            <person name="Lecointre G."/>
            <person name="Bobe J."/>
            <person name="Postlethwait J.H."/>
            <person name="Berthelot C."/>
            <person name="Roest Crollius H."/>
            <person name="Guiguen Y."/>
        </authorList>
    </citation>
    <scope>NUCLEOTIDE SEQUENCE</scope>
    <source>
        <strain evidence="1">WJC10195</strain>
    </source>
</reference>
<protein>
    <submittedName>
        <fullName evidence="1">Uncharacterized protein</fullName>
    </submittedName>
</protein>
<dbReference type="EMBL" id="JAINUF010000015">
    <property type="protein sequence ID" value="KAJ8341793.1"/>
    <property type="molecule type" value="Genomic_DNA"/>
</dbReference>
<dbReference type="AlphaFoldDB" id="A0A9Q1EN22"/>
<accession>A0A9Q1EN22</accession>
<proteinExistence type="predicted"/>
<evidence type="ECO:0000313" key="1">
    <source>
        <dbReference type="EMBL" id="KAJ8341793.1"/>
    </source>
</evidence>
<keyword evidence="2" id="KW-1185">Reference proteome</keyword>
<dbReference type="Proteomes" id="UP001152622">
    <property type="component" value="Chromosome 15"/>
</dbReference>
<organism evidence="1 2">
    <name type="scientific">Synaphobranchus kaupii</name>
    <name type="common">Kaup's arrowtooth eel</name>
    <dbReference type="NCBI Taxonomy" id="118154"/>
    <lineage>
        <taxon>Eukaryota</taxon>
        <taxon>Metazoa</taxon>
        <taxon>Chordata</taxon>
        <taxon>Craniata</taxon>
        <taxon>Vertebrata</taxon>
        <taxon>Euteleostomi</taxon>
        <taxon>Actinopterygii</taxon>
        <taxon>Neopterygii</taxon>
        <taxon>Teleostei</taxon>
        <taxon>Anguilliformes</taxon>
        <taxon>Synaphobranchidae</taxon>
        <taxon>Synaphobranchus</taxon>
    </lineage>
</organism>
<dbReference type="OrthoDB" id="6780443at2759"/>
<sequence>MLEDPDLQKYAPVWNQLQVQRARLVRIPPAHSDAASQVQVVLPQSMVPKVLEQLHSVSTGGHLGVQKLQAKRFPGELDGVLSSDPGEGLAKRAS</sequence>